<accession>A0A0S4KWD2</accession>
<dbReference type="AlphaFoldDB" id="A0A0S4KWD2"/>
<name>A0A0S4KWD2_9BACT</name>
<dbReference type="Proteomes" id="UP000066284">
    <property type="component" value="Chromosome 1"/>
</dbReference>
<proteinExistence type="predicted"/>
<gene>
    <name evidence="1" type="ORF">NITINOP_2514</name>
</gene>
<dbReference type="EMBL" id="LN885086">
    <property type="protein sequence ID" value="CUQ67486.1"/>
    <property type="molecule type" value="Genomic_DNA"/>
</dbReference>
<evidence type="ECO:0000313" key="2">
    <source>
        <dbReference type="Proteomes" id="UP000066284"/>
    </source>
</evidence>
<sequence>MLQWGRGVSAAEMGTGAGRRDGMRRRLQWGRGVSAAEMNCANGTTINLTALQWGRGVSAAEIAYVVPPSVLHVLGFNGAAAFQPRKSAAAAKTKSWGTMLQWGRGVSAAEICRRREDQVLGDDASMGPRRFSRGNYTRVIAKKTGDCGFNGAAAFQPRK</sequence>
<reference evidence="2" key="1">
    <citation type="submission" date="2015-09" db="EMBL/GenBank/DDBJ databases">
        <authorList>
            <person name="Daims H."/>
        </authorList>
    </citation>
    <scope>NUCLEOTIDE SEQUENCE [LARGE SCALE GENOMIC DNA]</scope>
</reference>
<dbReference type="KEGG" id="nio:NITINOP_2514"/>
<protein>
    <submittedName>
        <fullName evidence="1">Uncharacterized protein</fullName>
    </submittedName>
</protein>
<keyword evidence="2" id="KW-1185">Reference proteome</keyword>
<evidence type="ECO:0000313" key="1">
    <source>
        <dbReference type="EMBL" id="CUQ67486.1"/>
    </source>
</evidence>
<organism evidence="1 2">
    <name type="scientific">Candidatus Nitrospira inopinata</name>
    <dbReference type="NCBI Taxonomy" id="1715989"/>
    <lineage>
        <taxon>Bacteria</taxon>
        <taxon>Pseudomonadati</taxon>
        <taxon>Nitrospirota</taxon>
        <taxon>Nitrospiria</taxon>
        <taxon>Nitrospirales</taxon>
        <taxon>Nitrospiraceae</taxon>
        <taxon>Nitrospira</taxon>
    </lineage>
</organism>